<accession>B8GJZ7</accession>
<dbReference type="NCBIfam" id="TIGR01252">
    <property type="entry name" value="acetolac_decarb"/>
    <property type="match status" value="1"/>
</dbReference>
<dbReference type="GeneID" id="7271221"/>
<name>B8GJZ7_METPE</name>
<evidence type="ECO:0000256" key="9">
    <source>
        <dbReference type="SAM" id="Phobius"/>
    </source>
</evidence>
<dbReference type="Proteomes" id="UP000002457">
    <property type="component" value="Chromosome"/>
</dbReference>
<dbReference type="UniPathway" id="UPA00626">
    <property type="reaction ID" value="UER00678"/>
</dbReference>
<dbReference type="KEGG" id="mpl:Mpal_1761"/>
<organism evidence="10 11">
    <name type="scientific">Methanosphaerula palustris (strain ATCC BAA-1556 / DSM 19958 / E1-9c)</name>
    <dbReference type="NCBI Taxonomy" id="521011"/>
    <lineage>
        <taxon>Archaea</taxon>
        <taxon>Methanobacteriati</taxon>
        <taxon>Methanobacteriota</taxon>
        <taxon>Stenosarchaea group</taxon>
        <taxon>Methanomicrobia</taxon>
        <taxon>Methanomicrobiales</taxon>
        <taxon>Methanoregulaceae</taxon>
        <taxon>Methanosphaerula</taxon>
    </lineage>
</organism>
<evidence type="ECO:0000313" key="10">
    <source>
        <dbReference type="EMBL" id="ACL17068.1"/>
    </source>
</evidence>
<evidence type="ECO:0000256" key="7">
    <source>
        <dbReference type="ARBA" id="ARBA00023061"/>
    </source>
</evidence>
<dbReference type="RefSeq" id="WP_012618387.1">
    <property type="nucleotide sequence ID" value="NC_011832.1"/>
</dbReference>
<dbReference type="AlphaFoldDB" id="B8GJZ7"/>
<dbReference type="CDD" id="cd17299">
    <property type="entry name" value="acetolactate_decarboxylase"/>
    <property type="match status" value="1"/>
</dbReference>
<keyword evidence="9" id="KW-0812">Transmembrane</keyword>
<dbReference type="InterPro" id="IPR005128">
    <property type="entry name" value="Acetolactate_a_deCO2ase"/>
</dbReference>
<comment type="catalytic activity">
    <reaction evidence="1">
        <text>(2S)-2-acetolactate + H(+) = (R)-acetoin + CO2</text>
        <dbReference type="Rhea" id="RHEA:21580"/>
        <dbReference type="ChEBI" id="CHEBI:15378"/>
        <dbReference type="ChEBI" id="CHEBI:15686"/>
        <dbReference type="ChEBI" id="CHEBI:16526"/>
        <dbReference type="ChEBI" id="CHEBI:58476"/>
        <dbReference type="EC" id="4.1.1.5"/>
    </reaction>
</comment>
<dbReference type="GO" id="GO:0045151">
    <property type="term" value="P:acetoin biosynthetic process"/>
    <property type="evidence" value="ECO:0007669"/>
    <property type="project" value="UniProtKB-KW"/>
</dbReference>
<keyword evidence="7" id="KW-0005">Acetoin biosynthesis</keyword>
<feature type="transmembrane region" description="Helical" evidence="9">
    <location>
        <begin position="12"/>
        <end position="29"/>
    </location>
</feature>
<evidence type="ECO:0000313" key="11">
    <source>
        <dbReference type="Proteomes" id="UP000002457"/>
    </source>
</evidence>
<dbReference type="PANTHER" id="PTHR35524">
    <property type="entry name" value="ALPHA-ACETOLACTATE DECARBOXYLASE"/>
    <property type="match status" value="1"/>
</dbReference>
<sequence>MQFLKRPGMKLIIVLIIVGVVLLIGLNLHKGTSGPSSPTDTLYQYSTIDALMLGLYGGGVTMQNLTTHGDFGIGTFDHLDGEMIVLDGTVYQARADGTVSQAAPANTSPFAEVTFFKPDRSYPLTRSDNISSLTSALDAFLPGKNHFSMIRIDGTFPTVKVRAIPAQQIPYPKLEDASKEQKVYTLSNVSGTVVGVWSPSFVQGITVPGYHLHFISADRKSGGHILDISIDQATFSLEEISGFTMDLPTTGDFLTTDLSGNQSTALNTVEKGAASTR</sequence>
<evidence type="ECO:0000256" key="1">
    <source>
        <dbReference type="ARBA" id="ARBA00001784"/>
    </source>
</evidence>
<dbReference type="Pfam" id="PF03306">
    <property type="entry name" value="AAL_decarboxy"/>
    <property type="match status" value="1"/>
</dbReference>
<keyword evidence="9" id="KW-0472">Membrane</keyword>
<dbReference type="GO" id="GO:0047605">
    <property type="term" value="F:acetolactate decarboxylase activity"/>
    <property type="evidence" value="ECO:0007669"/>
    <property type="project" value="UniProtKB-EC"/>
</dbReference>
<dbReference type="eggNOG" id="arCOG03340">
    <property type="taxonomic scope" value="Archaea"/>
</dbReference>
<protein>
    <recommendedName>
        <fullName evidence="5">Alpha-acetolactate decarboxylase</fullName>
        <ecNumber evidence="4">4.1.1.5</ecNumber>
    </recommendedName>
</protein>
<keyword evidence="9" id="KW-1133">Transmembrane helix</keyword>
<evidence type="ECO:0000256" key="3">
    <source>
        <dbReference type="ARBA" id="ARBA00007106"/>
    </source>
</evidence>
<dbReference type="EC" id="4.1.1.5" evidence="4"/>
<comment type="similarity">
    <text evidence="3">Belongs to the alpha-acetolactate decarboxylase family.</text>
</comment>
<comment type="pathway">
    <text evidence="2">Polyol metabolism; (R,R)-butane-2,3-diol biosynthesis; (R,R)-butane-2,3-diol from pyruvate: step 2/3.</text>
</comment>
<evidence type="ECO:0000256" key="5">
    <source>
        <dbReference type="ARBA" id="ARBA00020164"/>
    </source>
</evidence>
<evidence type="ECO:0000256" key="8">
    <source>
        <dbReference type="ARBA" id="ARBA00023239"/>
    </source>
</evidence>
<dbReference type="Gene3D" id="3.30.1330.80">
    <property type="entry name" value="Hypothetical protein, similar to alpha- acetolactate decarboxylase, domain 2"/>
    <property type="match status" value="2"/>
</dbReference>
<dbReference type="STRING" id="521011.Mpal_1761"/>
<dbReference type="PIRSF" id="PIRSF001332">
    <property type="entry name" value="Acetolac_decarb"/>
    <property type="match status" value="1"/>
</dbReference>
<dbReference type="OrthoDB" id="81038at2157"/>
<gene>
    <name evidence="10" type="ordered locus">Mpal_1761</name>
</gene>
<evidence type="ECO:0000256" key="4">
    <source>
        <dbReference type="ARBA" id="ARBA00013204"/>
    </source>
</evidence>
<dbReference type="SUPFAM" id="SSF117856">
    <property type="entry name" value="AF0104/ALDC/Ptd012-like"/>
    <property type="match status" value="1"/>
</dbReference>
<keyword evidence="6" id="KW-0210">Decarboxylase</keyword>
<dbReference type="HOGENOM" id="CLU_072561_0_0_2"/>
<evidence type="ECO:0000256" key="2">
    <source>
        <dbReference type="ARBA" id="ARBA00005170"/>
    </source>
</evidence>
<keyword evidence="8 10" id="KW-0456">Lyase</keyword>
<keyword evidence="11" id="KW-1185">Reference proteome</keyword>
<proteinExistence type="inferred from homology"/>
<dbReference type="PANTHER" id="PTHR35524:SF1">
    <property type="entry name" value="ALPHA-ACETOLACTATE DECARBOXYLASE"/>
    <property type="match status" value="1"/>
</dbReference>
<evidence type="ECO:0000256" key="6">
    <source>
        <dbReference type="ARBA" id="ARBA00022793"/>
    </source>
</evidence>
<reference evidence="10 11" key="1">
    <citation type="journal article" date="2015" name="Genome Announc.">
        <title>Complete Genome Sequence of Methanosphaerula palustris E1-9CT, a Hydrogenotrophic Methanogen Isolated from a Minerotrophic Fen Peatland.</title>
        <authorList>
            <person name="Cadillo-Quiroz H."/>
            <person name="Browne P."/>
            <person name="Kyrpides N."/>
            <person name="Woyke T."/>
            <person name="Goodwin L."/>
            <person name="Detter C."/>
            <person name="Yavitt J.B."/>
            <person name="Zinder S.H."/>
        </authorList>
    </citation>
    <scope>NUCLEOTIDE SEQUENCE [LARGE SCALE GENOMIC DNA]</scope>
    <source>
        <strain evidence="11">ATCC BAA-1556 / DSM 19958 / E1-9c</strain>
    </source>
</reference>
<dbReference type="EMBL" id="CP001338">
    <property type="protein sequence ID" value="ACL17068.1"/>
    <property type="molecule type" value="Genomic_DNA"/>
</dbReference>